<protein>
    <submittedName>
        <fullName evidence="1">Uncharacterized protein</fullName>
    </submittedName>
</protein>
<dbReference type="EMBL" id="LSSM01006883">
    <property type="protein sequence ID" value="OMJ09867.1"/>
    <property type="molecule type" value="Genomic_DNA"/>
</dbReference>
<dbReference type="Proteomes" id="UP000187429">
    <property type="component" value="Unassembled WGS sequence"/>
</dbReference>
<accession>A0A1R1X5L3</accession>
<evidence type="ECO:0000313" key="2">
    <source>
        <dbReference type="Proteomes" id="UP000187429"/>
    </source>
</evidence>
<sequence length="99" mass="11386">MFVQMLFFIFYLYQKKRSDSLQVTSEFFYKIVNWVRSESARCRGDGAGYGHGQVGRDVFAYGHAGKRACRCQQSRGSPRRAHELFADLYALQPHPAQTS</sequence>
<proteinExistence type="predicted"/>
<comment type="caution">
    <text evidence="1">The sequence shown here is derived from an EMBL/GenBank/DDBJ whole genome shotgun (WGS) entry which is preliminary data.</text>
</comment>
<name>A0A1R1X5L3_9FUNG</name>
<keyword evidence="2" id="KW-1185">Reference proteome</keyword>
<evidence type="ECO:0000313" key="1">
    <source>
        <dbReference type="EMBL" id="OMJ09867.1"/>
    </source>
</evidence>
<organism evidence="1 2">
    <name type="scientific">Smittium culicis</name>
    <dbReference type="NCBI Taxonomy" id="133412"/>
    <lineage>
        <taxon>Eukaryota</taxon>
        <taxon>Fungi</taxon>
        <taxon>Fungi incertae sedis</taxon>
        <taxon>Zoopagomycota</taxon>
        <taxon>Kickxellomycotina</taxon>
        <taxon>Harpellomycetes</taxon>
        <taxon>Harpellales</taxon>
        <taxon>Legeriomycetaceae</taxon>
        <taxon>Smittium</taxon>
    </lineage>
</organism>
<gene>
    <name evidence="1" type="ORF">AYI69_g10477</name>
</gene>
<reference evidence="2" key="1">
    <citation type="submission" date="2017-01" db="EMBL/GenBank/DDBJ databases">
        <authorList>
            <person name="Wang Y."/>
            <person name="White M."/>
            <person name="Kvist S."/>
            <person name="Moncalvo J.-M."/>
        </authorList>
    </citation>
    <scope>NUCLEOTIDE SEQUENCE [LARGE SCALE GENOMIC DNA]</scope>
    <source>
        <strain evidence="2">ID-206-W2</strain>
    </source>
</reference>
<dbReference type="AlphaFoldDB" id="A0A1R1X5L3"/>